<evidence type="ECO:0008006" key="4">
    <source>
        <dbReference type="Google" id="ProtNLM"/>
    </source>
</evidence>
<proteinExistence type="predicted"/>
<evidence type="ECO:0000313" key="2">
    <source>
        <dbReference type="EMBL" id="KAF2126992.1"/>
    </source>
</evidence>
<dbReference type="RefSeq" id="XP_033521384.1">
    <property type="nucleotide sequence ID" value="XM_033664110.1"/>
</dbReference>
<dbReference type="AlphaFoldDB" id="A0A6A6A4R6"/>
<dbReference type="OrthoDB" id="3912356at2759"/>
<sequence>MADAAQKKSGLRAMFGMRTGKEAGPRKKLSKKGFDSDAPGARNLDPDLVANSGRQHYGSFAGHSSALTREDAGPPTYEEVTGLPSRTFRDNPYSGIDSSNFGCSQQSSTLAEYRRNSEGLQQLAAPVYNASNLRSASVPFGQSNSTEGNNQYAVSQKAPRSKLSKTQRQVARVDDTLDKDTGERKDLTDMMHAFTFNEEVDSADEEDDDHSTLNYDVSKPDGTALLGSASPEVWLQIADFMSPLDVANLSSTCRTMYARLGRHPYKLFLNPSNRPDRIDYLLAMDHKLPQHLFCFPCATWHLRTQPGRETLKPQNVLNPLFDCPNMTNHLLPPPRIRITEGRLLPFAFVQMARRSRMYGADYGISSQSLGRRWKDPYSTWTHESMYHVTDKGHVLMRVKSQIYVEGGMTDAAKRMLIFSRGDYTPYFSVCSHWKNGLLTSIPKCALDHIPKLEVDMLSRARDKVVLKKGSGLVSLCNRCRPMRRCPECPTEYLFELKMVEDKSVKAMVPERFRQALIATRWSDLGPGRSPIDKEWAAIVGENKEYDGLVETGRRAVSGVFESAFSDAIPGQRMLSMNPHKIKADETAGECWY</sequence>
<evidence type="ECO:0000256" key="1">
    <source>
        <dbReference type="SAM" id="MobiDB-lite"/>
    </source>
</evidence>
<organism evidence="2 3">
    <name type="scientific">Dothidotthia symphoricarpi CBS 119687</name>
    <dbReference type="NCBI Taxonomy" id="1392245"/>
    <lineage>
        <taxon>Eukaryota</taxon>
        <taxon>Fungi</taxon>
        <taxon>Dikarya</taxon>
        <taxon>Ascomycota</taxon>
        <taxon>Pezizomycotina</taxon>
        <taxon>Dothideomycetes</taxon>
        <taxon>Pleosporomycetidae</taxon>
        <taxon>Pleosporales</taxon>
        <taxon>Dothidotthiaceae</taxon>
        <taxon>Dothidotthia</taxon>
    </lineage>
</organism>
<dbReference type="EMBL" id="ML977512">
    <property type="protein sequence ID" value="KAF2126992.1"/>
    <property type="molecule type" value="Genomic_DNA"/>
</dbReference>
<feature type="compositionally biased region" description="Polar residues" evidence="1">
    <location>
        <begin position="139"/>
        <end position="154"/>
    </location>
</feature>
<keyword evidence="3" id="KW-1185">Reference proteome</keyword>
<feature type="region of interest" description="Disordered" evidence="1">
    <location>
        <begin position="139"/>
        <end position="184"/>
    </location>
</feature>
<dbReference type="CDD" id="cd09917">
    <property type="entry name" value="F-box_SF"/>
    <property type="match status" value="1"/>
</dbReference>
<gene>
    <name evidence="2" type="ORF">P153DRAFT_296774</name>
</gene>
<name>A0A6A6A4R6_9PLEO</name>
<feature type="region of interest" description="Disordered" evidence="1">
    <location>
        <begin position="1"/>
        <end position="100"/>
    </location>
</feature>
<dbReference type="GeneID" id="54404542"/>
<dbReference type="Proteomes" id="UP000799771">
    <property type="component" value="Unassembled WGS sequence"/>
</dbReference>
<protein>
    <recommendedName>
        <fullName evidence="4">F-box domain-containing protein</fullName>
    </recommendedName>
</protein>
<reference evidence="2" key="1">
    <citation type="journal article" date="2020" name="Stud. Mycol.">
        <title>101 Dothideomycetes genomes: a test case for predicting lifestyles and emergence of pathogens.</title>
        <authorList>
            <person name="Haridas S."/>
            <person name="Albert R."/>
            <person name="Binder M."/>
            <person name="Bloem J."/>
            <person name="Labutti K."/>
            <person name="Salamov A."/>
            <person name="Andreopoulos B."/>
            <person name="Baker S."/>
            <person name="Barry K."/>
            <person name="Bills G."/>
            <person name="Bluhm B."/>
            <person name="Cannon C."/>
            <person name="Castanera R."/>
            <person name="Culley D."/>
            <person name="Daum C."/>
            <person name="Ezra D."/>
            <person name="Gonzalez J."/>
            <person name="Henrissat B."/>
            <person name="Kuo A."/>
            <person name="Liang C."/>
            <person name="Lipzen A."/>
            <person name="Lutzoni F."/>
            <person name="Magnuson J."/>
            <person name="Mondo S."/>
            <person name="Nolan M."/>
            <person name="Ohm R."/>
            <person name="Pangilinan J."/>
            <person name="Park H.-J."/>
            <person name="Ramirez L."/>
            <person name="Alfaro M."/>
            <person name="Sun H."/>
            <person name="Tritt A."/>
            <person name="Yoshinaga Y."/>
            <person name="Zwiers L.-H."/>
            <person name="Turgeon B."/>
            <person name="Goodwin S."/>
            <person name="Spatafora J."/>
            <person name="Crous P."/>
            <person name="Grigoriev I."/>
        </authorList>
    </citation>
    <scope>NUCLEOTIDE SEQUENCE</scope>
    <source>
        <strain evidence="2">CBS 119687</strain>
    </source>
</reference>
<accession>A0A6A6A4R6</accession>
<evidence type="ECO:0000313" key="3">
    <source>
        <dbReference type="Proteomes" id="UP000799771"/>
    </source>
</evidence>
<feature type="compositionally biased region" description="Basic and acidic residues" evidence="1">
    <location>
        <begin position="171"/>
        <end position="184"/>
    </location>
</feature>